<proteinExistence type="predicted"/>
<keyword evidence="2" id="KW-1185">Reference proteome</keyword>
<dbReference type="EMBL" id="CAJVQC010013842">
    <property type="protein sequence ID" value="CAG8651691.1"/>
    <property type="molecule type" value="Genomic_DNA"/>
</dbReference>
<name>A0ACA9NI68_9GLOM</name>
<comment type="caution">
    <text evidence="1">The sequence shown here is derived from an EMBL/GenBank/DDBJ whole genome shotgun (WGS) entry which is preliminary data.</text>
</comment>
<feature type="non-terminal residue" evidence="1">
    <location>
        <position position="413"/>
    </location>
</feature>
<dbReference type="Proteomes" id="UP000789920">
    <property type="component" value="Unassembled WGS sequence"/>
</dbReference>
<evidence type="ECO:0000313" key="1">
    <source>
        <dbReference type="EMBL" id="CAG8651691.1"/>
    </source>
</evidence>
<accession>A0ACA9NI68</accession>
<reference evidence="1" key="1">
    <citation type="submission" date="2021-06" db="EMBL/GenBank/DDBJ databases">
        <authorList>
            <person name="Kallberg Y."/>
            <person name="Tangrot J."/>
            <person name="Rosling A."/>
        </authorList>
    </citation>
    <scope>NUCLEOTIDE SEQUENCE</scope>
    <source>
        <strain evidence="1">MA461A</strain>
    </source>
</reference>
<evidence type="ECO:0000313" key="2">
    <source>
        <dbReference type="Proteomes" id="UP000789920"/>
    </source>
</evidence>
<organism evidence="1 2">
    <name type="scientific">Racocetra persica</name>
    <dbReference type="NCBI Taxonomy" id="160502"/>
    <lineage>
        <taxon>Eukaryota</taxon>
        <taxon>Fungi</taxon>
        <taxon>Fungi incertae sedis</taxon>
        <taxon>Mucoromycota</taxon>
        <taxon>Glomeromycotina</taxon>
        <taxon>Glomeromycetes</taxon>
        <taxon>Diversisporales</taxon>
        <taxon>Gigasporaceae</taxon>
        <taxon>Racocetra</taxon>
    </lineage>
</organism>
<gene>
    <name evidence="1" type="ORF">RPERSI_LOCUS7897</name>
</gene>
<sequence length="413" mass="46795">MSNLKTKIENLLLSGPLDAICGASVVYLAMDGNNVGSYEDVRNLANSAVDSVLEKIVDNDRKEQVSKVMPEIQQMSMEVTAEGWGGDDLEERYLWGRLEMSKIPMTKSDVSLYDALKKNLEKYIEPSKLLWNEQLANTIVGDDSILVEKLNPRQKRIFMEPYENMKCTLPESLDSICDRFVNDFNRKNNANVCRNIKHDKTWKEDIPALERRTKRTYIADVVMPLLRASLEDMPDGNICLSSADRQSLASKFRRNLSEVSKEQMGKKPNVMALVKYGGKINELAYTECSRVICNDTKKMDDEIKLWREALDGINFVNLACRPLSNQFGIAGIQVAGEVIYLNVLVNDAGGLSRYFHIDHAEIPLVPKSSRRVKPLVRLSLNWRNILIVNKNLLMRALDQASSNPPRNVPRSPT</sequence>
<protein>
    <submittedName>
        <fullName evidence="1">24294_t:CDS:1</fullName>
    </submittedName>
</protein>